<dbReference type="AlphaFoldDB" id="A0A365H5P5"/>
<evidence type="ECO:0008006" key="5">
    <source>
        <dbReference type="Google" id="ProtNLM"/>
    </source>
</evidence>
<reference evidence="3 4" key="1">
    <citation type="submission" date="2018-06" db="EMBL/GenBank/DDBJ databases">
        <title>Actinomadura craniellae sp. nov. isolated from marine sponge Craniella sp.</title>
        <authorList>
            <person name="Li L."/>
            <person name="Xu Q.H."/>
            <person name="Lin H.W."/>
            <person name="Lu Y.H."/>
        </authorList>
    </citation>
    <scope>NUCLEOTIDE SEQUENCE [LARGE SCALE GENOMIC DNA]</scope>
    <source>
        <strain evidence="3 4">LHW63021</strain>
    </source>
</reference>
<evidence type="ECO:0000313" key="4">
    <source>
        <dbReference type="Proteomes" id="UP000251891"/>
    </source>
</evidence>
<dbReference type="EMBL" id="QLYX01000006">
    <property type="protein sequence ID" value="RAY14430.1"/>
    <property type="molecule type" value="Genomic_DNA"/>
</dbReference>
<evidence type="ECO:0000256" key="1">
    <source>
        <dbReference type="SAM" id="MobiDB-lite"/>
    </source>
</evidence>
<proteinExistence type="predicted"/>
<evidence type="ECO:0000256" key="2">
    <source>
        <dbReference type="SAM" id="SignalP"/>
    </source>
</evidence>
<sequence>MGAVGRLSVLIPALVLAAAACSSPEPAAPPPGHVLYRGAGYTFTHPAGWTERRTTDERRSPLIELHGPPGPHGAFRGQVIVARRDRYTGTMRDQLLQARAFNTVYGRQILTDRPHRVPGATEAHWIEAVYEERLPGGGTVQVKIVDIYALTPKGTMLNIAVRAPSAEFAVAGLPAVLRSVRVAS</sequence>
<keyword evidence="4" id="KW-1185">Reference proteome</keyword>
<feature type="signal peptide" evidence="2">
    <location>
        <begin position="1"/>
        <end position="27"/>
    </location>
</feature>
<gene>
    <name evidence="3" type="ORF">DPM19_15855</name>
</gene>
<dbReference type="PROSITE" id="PS51257">
    <property type="entry name" value="PROKAR_LIPOPROTEIN"/>
    <property type="match status" value="1"/>
</dbReference>
<feature type="chain" id="PRO_5016594176" description="DUF1795 domain-containing protein" evidence="2">
    <location>
        <begin position="28"/>
        <end position="184"/>
    </location>
</feature>
<comment type="caution">
    <text evidence="3">The sequence shown here is derived from an EMBL/GenBank/DDBJ whole genome shotgun (WGS) entry which is preliminary data.</text>
</comment>
<feature type="region of interest" description="Disordered" evidence="1">
    <location>
        <begin position="46"/>
        <end position="68"/>
    </location>
</feature>
<feature type="compositionally biased region" description="Basic and acidic residues" evidence="1">
    <location>
        <begin position="50"/>
        <end position="61"/>
    </location>
</feature>
<evidence type="ECO:0000313" key="3">
    <source>
        <dbReference type="EMBL" id="RAY14430.1"/>
    </source>
</evidence>
<keyword evidence="2" id="KW-0732">Signal</keyword>
<name>A0A365H5P5_9ACTN</name>
<accession>A0A365H5P5</accession>
<protein>
    <recommendedName>
        <fullName evidence="5">DUF1795 domain-containing protein</fullName>
    </recommendedName>
</protein>
<dbReference type="Proteomes" id="UP000251891">
    <property type="component" value="Unassembled WGS sequence"/>
</dbReference>
<organism evidence="3 4">
    <name type="scientific">Actinomadura craniellae</name>
    <dbReference type="NCBI Taxonomy" id="2231787"/>
    <lineage>
        <taxon>Bacteria</taxon>
        <taxon>Bacillati</taxon>
        <taxon>Actinomycetota</taxon>
        <taxon>Actinomycetes</taxon>
        <taxon>Streptosporangiales</taxon>
        <taxon>Thermomonosporaceae</taxon>
        <taxon>Actinomadura</taxon>
    </lineage>
</organism>